<feature type="region of interest" description="Disordered" evidence="1">
    <location>
        <begin position="1"/>
        <end position="97"/>
    </location>
</feature>
<reference evidence="2" key="1">
    <citation type="submission" date="2019-08" db="EMBL/GenBank/DDBJ databases">
        <title>The genome of the North American firefly Photinus pyralis.</title>
        <authorList>
            <consortium name="Photinus pyralis genome working group"/>
            <person name="Fallon T.R."/>
            <person name="Sander Lower S.E."/>
            <person name="Weng J.-K."/>
        </authorList>
    </citation>
    <scope>NUCLEOTIDE SEQUENCE</scope>
    <source>
        <strain evidence="2">TRF0915ILg1</strain>
        <tissue evidence="2">Whole body</tissue>
    </source>
</reference>
<feature type="compositionally biased region" description="Polar residues" evidence="1">
    <location>
        <begin position="81"/>
        <end position="97"/>
    </location>
</feature>
<protein>
    <submittedName>
        <fullName evidence="2">Uncharacterized protein</fullName>
    </submittedName>
</protein>
<organism evidence="2 3">
    <name type="scientific">Ignelater luminosus</name>
    <name type="common">Cucubano</name>
    <name type="synonym">Pyrophorus luminosus</name>
    <dbReference type="NCBI Taxonomy" id="2038154"/>
    <lineage>
        <taxon>Eukaryota</taxon>
        <taxon>Metazoa</taxon>
        <taxon>Ecdysozoa</taxon>
        <taxon>Arthropoda</taxon>
        <taxon>Hexapoda</taxon>
        <taxon>Insecta</taxon>
        <taxon>Pterygota</taxon>
        <taxon>Neoptera</taxon>
        <taxon>Endopterygota</taxon>
        <taxon>Coleoptera</taxon>
        <taxon>Polyphaga</taxon>
        <taxon>Elateriformia</taxon>
        <taxon>Elateroidea</taxon>
        <taxon>Elateridae</taxon>
        <taxon>Agrypninae</taxon>
        <taxon>Pyrophorini</taxon>
        <taxon>Ignelater</taxon>
    </lineage>
</organism>
<dbReference type="OrthoDB" id="79830at2759"/>
<evidence type="ECO:0000256" key="1">
    <source>
        <dbReference type="SAM" id="MobiDB-lite"/>
    </source>
</evidence>
<feature type="compositionally biased region" description="Basic and acidic residues" evidence="1">
    <location>
        <begin position="176"/>
        <end position="188"/>
    </location>
</feature>
<comment type="caution">
    <text evidence="2">The sequence shown here is derived from an EMBL/GenBank/DDBJ whole genome shotgun (WGS) entry which is preliminary data.</text>
</comment>
<dbReference type="EMBL" id="VTPC01000777">
    <property type="protein sequence ID" value="KAF2904415.1"/>
    <property type="molecule type" value="Genomic_DNA"/>
</dbReference>
<feature type="compositionally biased region" description="Low complexity" evidence="1">
    <location>
        <begin position="1"/>
        <end position="13"/>
    </location>
</feature>
<feature type="non-terminal residue" evidence="2">
    <location>
        <position position="204"/>
    </location>
</feature>
<feature type="compositionally biased region" description="Polar residues" evidence="1">
    <location>
        <begin position="191"/>
        <end position="204"/>
    </location>
</feature>
<keyword evidence="3" id="KW-1185">Reference proteome</keyword>
<dbReference type="Proteomes" id="UP000801492">
    <property type="component" value="Unassembled WGS sequence"/>
</dbReference>
<accession>A0A8K0DDT1</accession>
<evidence type="ECO:0000313" key="2">
    <source>
        <dbReference type="EMBL" id="KAF2904415.1"/>
    </source>
</evidence>
<name>A0A8K0DDT1_IGNLU</name>
<evidence type="ECO:0000313" key="3">
    <source>
        <dbReference type="Proteomes" id="UP000801492"/>
    </source>
</evidence>
<feature type="region of interest" description="Disordered" evidence="1">
    <location>
        <begin position="150"/>
        <end position="204"/>
    </location>
</feature>
<sequence>MAKDNSNSFNSNSPLFREPGSNKSFVKKVRTRMSGLLPTSLSKWFSKESDSNKPTVRPREEDDDDEYYNIQPPTKRVKMPSPTTNLHNNRHMNSISPTTFNINDTSRLSSAITGDKQINFRSTLPDSSVGPSGIKSKELFSSSIHYSNSTENLLNGDRDSESGESVSGHSSSARISHKDLLDAEESKKNKPSTPNVDPNSLLNS</sequence>
<dbReference type="AlphaFoldDB" id="A0A8K0DDT1"/>
<feature type="compositionally biased region" description="Low complexity" evidence="1">
    <location>
        <begin position="163"/>
        <end position="172"/>
    </location>
</feature>
<proteinExistence type="predicted"/>
<gene>
    <name evidence="2" type="ORF">ILUMI_01760</name>
</gene>